<reference evidence="2" key="1">
    <citation type="journal article" date="2014" name="Int. J. Syst. Evol. Microbiol.">
        <title>Complete genome sequence of Corynebacterium casei LMG S-19264T (=DSM 44701T), isolated from a smear-ripened cheese.</title>
        <authorList>
            <consortium name="US DOE Joint Genome Institute (JGI-PGF)"/>
            <person name="Walter F."/>
            <person name="Albersmeier A."/>
            <person name="Kalinowski J."/>
            <person name="Ruckert C."/>
        </authorList>
    </citation>
    <scope>NUCLEOTIDE SEQUENCE</scope>
    <source>
        <strain evidence="2">CGMCC 4.7403</strain>
    </source>
</reference>
<dbReference type="EMBL" id="BNAT01000020">
    <property type="protein sequence ID" value="GHE35183.1"/>
    <property type="molecule type" value="Genomic_DNA"/>
</dbReference>
<reference evidence="2" key="2">
    <citation type="submission" date="2020-09" db="EMBL/GenBank/DDBJ databases">
        <authorList>
            <person name="Sun Q."/>
            <person name="Zhou Y."/>
        </authorList>
    </citation>
    <scope>NUCLEOTIDE SEQUENCE</scope>
    <source>
        <strain evidence="2">CGMCC 4.7403</strain>
    </source>
</reference>
<comment type="caution">
    <text evidence="2">The sequence shown here is derived from an EMBL/GenBank/DDBJ whole genome shotgun (WGS) entry which is preliminary data.</text>
</comment>
<keyword evidence="3" id="KW-1185">Reference proteome</keyword>
<name>A0A918Z5H7_9ACTN</name>
<feature type="compositionally biased region" description="Low complexity" evidence="1">
    <location>
        <begin position="1"/>
        <end position="11"/>
    </location>
</feature>
<evidence type="ECO:0000313" key="2">
    <source>
        <dbReference type="EMBL" id="GHE35183.1"/>
    </source>
</evidence>
<dbReference type="Proteomes" id="UP000603227">
    <property type="component" value="Unassembled WGS sequence"/>
</dbReference>
<feature type="compositionally biased region" description="Basic and acidic residues" evidence="1">
    <location>
        <begin position="12"/>
        <end position="22"/>
    </location>
</feature>
<sequence>MTTPAAAPATKALRETRPDVRGKGRGVCMVGHPFDSGAWERSRHDSLSKVTAPHASVNPSRRHPRLLPQDAGGSRVPSP</sequence>
<evidence type="ECO:0000313" key="3">
    <source>
        <dbReference type="Proteomes" id="UP000603227"/>
    </source>
</evidence>
<feature type="region of interest" description="Disordered" evidence="1">
    <location>
        <begin position="1"/>
        <end position="79"/>
    </location>
</feature>
<accession>A0A918Z5H7</accession>
<dbReference type="AlphaFoldDB" id="A0A918Z5H7"/>
<protein>
    <submittedName>
        <fullName evidence="2">Uncharacterized protein</fullName>
    </submittedName>
</protein>
<feature type="compositionally biased region" description="Basic and acidic residues" evidence="1">
    <location>
        <begin position="38"/>
        <end position="47"/>
    </location>
</feature>
<evidence type="ECO:0000256" key="1">
    <source>
        <dbReference type="SAM" id="MobiDB-lite"/>
    </source>
</evidence>
<proteinExistence type="predicted"/>
<gene>
    <name evidence="2" type="ORF">GCM10017771_52860</name>
</gene>
<organism evidence="2 3">
    <name type="scientific">Streptomyces capitiformicae</name>
    <dbReference type="NCBI Taxonomy" id="2014920"/>
    <lineage>
        <taxon>Bacteria</taxon>
        <taxon>Bacillati</taxon>
        <taxon>Actinomycetota</taxon>
        <taxon>Actinomycetes</taxon>
        <taxon>Kitasatosporales</taxon>
        <taxon>Streptomycetaceae</taxon>
        <taxon>Streptomyces</taxon>
    </lineage>
</organism>